<feature type="transmembrane region" description="Helical" evidence="1">
    <location>
        <begin position="47"/>
        <end position="69"/>
    </location>
</feature>
<keyword evidence="1" id="KW-1133">Transmembrane helix</keyword>
<feature type="transmembrane region" description="Helical" evidence="1">
    <location>
        <begin position="268"/>
        <end position="289"/>
    </location>
</feature>
<protein>
    <submittedName>
        <fullName evidence="2">DMT family transporter</fullName>
    </submittedName>
</protein>
<feature type="transmembrane region" description="Helical" evidence="1">
    <location>
        <begin position="115"/>
        <end position="133"/>
    </location>
</feature>
<dbReference type="RefSeq" id="WP_130981717.1">
    <property type="nucleotide sequence ID" value="NZ_SISG01000001.1"/>
</dbReference>
<dbReference type="PANTHER" id="PTHR34821">
    <property type="entry name" value="INNER MEMBRANE PROTEIN YDCZ"/>
    <property type="match status" value="1"/>
</dbReference>
<evidence type="ECO:0000313" key="3">
    <source>
        <dbReference type="Proteomes" id="UP000294194"/>
    </source>
</evidence>
<sequence>MSSSLTDHHIPTRGAVALGVALAVVFGAGVATQSRINGELGRQLGDGYLAAVISFGGGLVILFIAMLFMPTGRAGFRTITGLLRRREVPWYYVAGGAAGAFLVLSQGLAAAILGVALFTVAIVSGQTLSGLIIDRRGLGTMRPKALTATRVVGSVLTLIAVGIAVSAQVVGDIPLWMLVMPFIAGIGIGWQQAVNGQVRVHSGSALTATFNNFVVGFTVLVIAALIHASIAGWPTEAPTDWWLYLGGPIGVIFIAGAAIVVRTTGVLLLGLGTIAGQLVTSLLLDVIVPPEGHEVVATTVLGTLLTLVAVAIAALPSRRVTAAK</sequence>
<keyword evidence="3" id="KW-1185">Reference proteome</keyword>
<dbReference type="PANTHER" id="PTHR34821:SF2">
    <property type="entry name" value="INNER MEMBRANE PROTEIN YDCZ"/>
    <property type="match status" value="1"/>
</dbReference>
<accession>A0A4Q9GRM3</accession>
<feature type="transmembrane region" description="Helical" evidence="1">
    <location>
        <begin position="295"/>
        <end position="315"/>
    </location>
</feature>
<evidence type="ECO:0000313" key="2">
    <source>
        <dbReference type="EMBL" id="TBN57606.1"/>
    </source>
</evidence>
<gene>
    <name evidence="2" type="ORF">EYE40_09525</name>
</gene>
<keyword evidence="1" id="KW-0812">Transmembrane</keyword>
<organism evidence="2 3">
    <name type="scientific">Glaciihabitans arcticus</name>
    <dbReference type="NCBI Taxonomy" id="2668039"/>
    <lineage>
        <taxon>Bacteria</taxon>
        <taxon>Bacillati</taxon>
        <taxon>Actinomycetota</taxon>
        <taxon>Actinomycetes</taxon>
        <taxon>Micrococcales</taxon>
        <taxon>Microbacteriaceae</taxon>
        <taxon>Glaciihabitans</taxon>
    </lineage>
</organism>
<evidence type="ECO:0000256" key="1">
    <source>
        <dbReference type="SAM" id="Phobius"/>
    </source>
</evidence>
<dbReference type="InterPro" id="IPR006750">
    <property type="entry name" value="YdcZ"/>
</dbReference>
<dbReference type="Proteomes" id="UP000294194">
    <property type="component" value="Unassembled WGS sequence"/>
</dbReference>
<dbReference type="AlphaFoldDB" id="A0A4Q9GRM3"/>
<dbReference type="Pfam" id="PF04657">
    <property type="entry name" value="DMT_YdcZ"/>
    <property type="match status" value="2"/>
</dbReference>
<name>A0A4Q9GRM3_9MICO</name>
<dbReference type="EMBL" id="SISG01000001">
    <property type="protein sequence ID" value="TBN57606.1"/>
    <property type="molecule type" value="Genomic_DNA"/>
</dbReference>
<feature type="transmembrane region" description="Helical" evidence="1">
    <location>
        <begin position="173"/>
        <end position="190"/>
    </location>
</feature>
<feature type="transmembrane region" description="Helical" evidence="1">
    <location>
        <begin position="210"/>
        <end position="230"/>
    </location>
</feature>
<dbReference type="GO" id="GO:0005886">
    <property type="term" value="C:plasma membrane"/>
    <property type="evidence" value="ECO:0007669"/>
    <property type="project" value="TreeGrafter"/>
</dbReference>
<feature type="transmembrane region" description="Helical" evidence="1">
    <location>
        <begin position="90"/>
        <end position="109"/>
    </location>
</feature>
<comment type="caution">
    <text evidence="2">The sequence shown here is derived from an EMBL/GenBank/DDBJ whole genome shotgun (WGS) entry which is preliminary data.</text>
</comment>
<reference evidence="3" key="1">
    <citation type="submission" date="2019-02" db="EMBL/GenBank/DDBJ databases">
        <title>Glaciihabitans arcticus sp. nov., a psychrotolerant bacterium isolated from polar soil.</title>
        <authorList>
            <person name="Dahal R.H."/>
        </authorList>
    </citation>
    <scope>NUCLEOTIDE SEQUENCE [LARGE SCALE GENOMIC DNA]</scope>
    <source>
        <strain evidence="3">RP-3-7</strain>
    </source>
</reference>
<feature type="transmembrane region" description="Helical" evidence="1">
    <location>
        <begin position="242"/>
        <end position="261"/>
    </location>
</feature>
<keyword evidence="1" id="KW-0472">Membrane</keyword>
<proteinExistence type="predicted"/>
<feature type="transmembrane region" description="Helical" evidence="1">
    <location>
        <begin position="145"/>
        <end position="167"/>
    </location>
</feature>